<evidence type="ECO:0008006" key="8">
    <source>
        <dbReference type="Google" id="ProtNLM"/>
    </source>
</evidence>
<feature type="region of interest" description="Disordered" evidence="5">
    <location>
        <begin position="444"/>
        <end position="517"/>
    </location>
</feature>
<dbReference type="AlphaFoldDB" id="A0A0C2X7G9"/>
<dbReference type="Gene3D" id="2.130.10.10">
    <property type="entry name" value="YVTN repeat-like/Quinoprotein amine dehydrogenase"/>
    <property type="match status" value="1"/>
</dbReference>
<dbReference type="HOGENOM" id="CLU_039768_0_0_1"/>
<dbReference type="SUPFAM" id="SSF50978">
    <property type="entry name" value="WD40 repeat-like"/>
    <property type="match status" value="1"/>
</dbReference>
<feature type="compositionally biased region" description="Polar residues" evidence="5">
    <location>
        <begin position="366"/>
        <end position="375"/>
    </location>
</feature>
<evidence type="ECO:0000256" key="2">
    <source>
        <dbReference type="ARBA" id="ARBA00022737"/>
    </source>
</evidence>
<feature type="compositionally biased region" description="Polar residues" evidence="5">
    <location>
        <begin position="444"/>
        <end position="458"/>
    </location>
</feature>
<reference evidence="6 7" key="1">
    <citation type="submission" date="2014-04" db="EMBL/GenBank/DDBJ databases">
        <authorList>
            <consortium name="DOE Joint Genome Institute"/>
            <person name="Kuo A."/>
            <person name="Zuccaro A."/>
            <person name="Kohler A."/>
            <person name="Nagy L.G."/>
            <person name="Floudas D."/>
            <person name="Copeland A."/>
            <person name="Barry K.W."/>
            <person name="Cichocki N."/>
            <person name="Veneault-Fourrey C."/>
            <person name="LaButti K."/>
            <person name="Lindquist E.A."/>
            <person name="Lipzen A."/>
            <person name="Lundell T."/>
            <person name="Morin E."/>
            <person name="Murat C."/>
            <person name="Sun H."/>
            <person name="Tunlid A."/>
            <person name="Henrissat B."/>
            <person name="Grigoriev I.V."/>
            <person name="Hibbett D.S."/>
            <person name="Martin F."/>
            <person name="Nordberg H.P."/>
            <person name="Cantor M.N."/>
            <person name="Hua S.X."/>
        </authorList>
    </citation>
    <scope>NUCLEOTIDE SEQUENCE [LARGE SCALE GENOMIC DNA]</scope>
    <source>
        <strain evidence="6 7">MAFF 305830</strain>
    </source>
</reference>
<feature type="region of interest" description="Disordered" evidence="5">
    <location>
        <begin position="365"/>
        <end position="424"/>
    </location>
</feature>
<dbReference type="InterPro" id="IPR015943">
    <property type="entry name" value="WD40/YVTN_repeat-like_dom_sf"/>
</dbReference>
<proteinExistence type="inferred from homology"/>
<organism evidence="6 7">
    <name type="scientific">Serendipita vermifera MAFF 305830</name>
    <dbReference type="NCBI Taxonomy" id="933852"/>
    <lineage>
        <taxon>Eukaryota</taxon>
        <taxon>Fungi</taxon>
        <taxon>Dikarya</taxon>
        <taxon>Basidiomycota</taxon>
        <taxon>Agaricomycotina</taxon>
        <taxon>Agaricomycetes</taxon>
        <taxon>Sebacinales</taxon>
        <taxon>Serendipitaceae</taxon>
        <taxon>Serendipita</taxon>
    </lineage>
</organism>
<gene>
    <name evidence="6" type="ORF">M408DRAFT_331305</name>
</gene>
<evidence type="ECO:0000256" key="5">
    <source>
        <dbReference type="SAM" id="MobiDB-lite"/>
    </source>
</evidence>
<dbReference type="InterPro" id="IPR036322">
    <property type="entry name" value="WD40_repeat_dom_sf"/>
</dbReference>
<evidence type="ECO:0000313" key="6">
    <source>
        <dbReference type="EMBL" id="KIM25202.1"/>
    </source>
</evidence>
<dbReference type="EMBL" id="KN824316">
    <property type="protein sequence ID" value="KIM25202.1"/>
    <property type="molecule type" value="Genomic_DNA"/>
</dbReference>
<sequence>MNLGRQAISATVPTQIIDVRFDADCDIFACSTPSGFAVYRSFPLNLLRKREITGGTLSTVLPLHSTSLLFLVGGGRSPRYPPNKVIFWDDAQGKEVAELEFRDAVKGIACRRGMLVVALKRRVVAFEITQTVKRIGEWETAWNDRGLVALATAPGATVMAIPGPQTGYIHLVHLPPCPAPPEDFTPGTRPGHPTARVTPLPARRDPVALIQAHTSALTTISLSPSGRYLATTSENGTLIRIWDTTKGANGKGHKSHEFRRGMDQAHMYGVAFRPDERECCAWSDKGTVHVFSLERSNRLSALRQATSFLPGGIGKIIDSEWSYAQYRLPTPSAHQAHSMSQTNRLGTAHPDAGDEERWMVGWITLPSDTTPQSSPAKGPVPLPSIHNKGKGRMQPLGSPLRGPGDRPSPLSPSRSSRAGVTSPSLPDYQLVALTFTGGWYRLSLPNQSEPTDRSSTPEPYQGSGGAKRSAPRQPESIAPSERTGSGSPQLATKRLADQKRRDSSRRRGSDAQVNDTNQCHLEEFRRYGRWDGWG</sequence>
<protein>
    <recommendedName>
        <fullName evidence="8">DUF2415 domain-containing protein</fullName>
    </recommendedName>
</protein>
<dbReference type="PANTHER" id="PTHR11227">
    <property type="entry name" value="WD-REPEAT PROTEIN INTERACTING WITH PHOSPHOINOSIDES WIPI -RELATED"/>
    <property type="match status" value="1"/>
</dbReference>
<evidence type="ECO:0000256" key="1">
    <source>
        <dbReference type="ARBA" id="ARBA00022574"/>
    </source>
</evidence>
<keyword evidence="7" id="KW-1185">Reference proteome</keyword>
<dbReference type="Pfam" id="PF21032">
    <property type="entry name" value="PROPPIN"/>
    <property type="match status" value="1"/>
</dbReference>
<dbReference type="STRING" id="933852.A0A0C2X7G9"/>
<reference evidence="7" key="2">
    <citation type="submission" date="2015-01" db="EMBL/GenBank/DDBJ databases">
        <title>Evolutionary Origins and Diversification of the Mycorrhizal Mutualists.</title>
        <authorList>
            <consortium name="DOE Joint Genome Institute"/>
            <consortium name="Mycorrhizal Genomics Consortium"/>
            <person name="Kohler A."/>
            <person name="Kuo A."/>
            <person name="Nagy L.G."/>
            <person name="Floudas D."/>
            <person name="Copeland A."/>
            <person name="Barry K.W."/>
            <person name="Cichocki N."/>
            <person name="Veneault-Fourrey C."/>
            <person name="LaButti K."/>
            <person name="Lindquist E.A."/>
            <person name="Lipzen A."/>
            <person name="Lundell T."/>
            <person name="Morin E."/>
            <person name="Murat C."/>
            <person name="Riley R."/>
            <person name="Ohm R."/>
            <person name="Sun H."/>
            <person name="Tunlid A."/>
            <person name="Henrissat B."/>
            <person name="Grigoriev I.V."/>
            <person name="Hibbett D.S."/>
            <person name="Martin F."/>
        </authorList>
    </citation>
    <scope>NUCLEOTIDE SEQUENCE [LARGE SCALE GENOMIC DNA]</scope>
    <source>
        <strain evidence="7">MAFF 305830</strain>
    </source>
</reference>
<dbReference type="GO" id="GO:0005737">
    <property type="term" value="C:cytoplasm"/>
    <property type="evidence" value="ECO:0007669"/>
    <property type="project" value="UniProtKB-ARBA"/>
</dbReference>
<keyword evidence="1 4" id="KW-0853">WD repeat</keyword>
<evidence type="ECO:0000256" key="4">
    <source>
        <dbReference type="PROSITE-ProRule" id="PRU00221"/>
    </source>
</evidence>
<evidence type="ECO:0000313" key="7">
    <source>
        <dbReference type="Proteomes" id="UP000054097"/>
    </source>
</evidence>
<dbReference type="InterPro" id="IPR001680">
    <property type="entry name" value="WD40_rpt"/>
</dbReference>
<keyword evidence="2" id="KW-0677">Repeat</keyword>
<dbReference type="InterPro" id="IPR048720">
    <property type="entry name" value="PROPPIN"/>
</dbReference>
<accession>A0A0C2X7G9</accession>
<comment type="similarity">
    <text evidence="3">Belongs to the WD repeat PROPPIN family.</text>
</comment>
<dbReference type="Proteomes" id="UP000054097">
    <property type="component" value="Unassembled WGS sequence"/>
</dbReference>
<dbReference type="SMART" id="SM00320">
    <property type="entry name" value="WD40"/>
    <property type="match status" value="2"/>
</dbReference>
<feature type="compositionally biased region" description="Basic and acidic residues" evidence="5">
    <location>
        <begin position="494"/>
        <end position="509"/>
    </location>
</feature>
<feature type="compositionally biased region" description="Low complexity" evidence="5">
    <location>
        <begin position="401"/>
        <end position="417"/>
    </location>
</feature>
<name>A0A0C2X7G9_SERVB</name>
<dbReference type="PROSITE" id="PS50082">
    <property type="entry name" value="WD_REPEATS_2"/>
    <property type="match status" value="1"/>
</dbReference>
<feature type="repeat" description="WD" evidence="4">
    <location>
        <begin position="210"/>
        <end position="238"/>
    </location>
</feature>
<dbReference type="OrthoDB" id="1667587at2759"/>
<evidence type="ECO:0000256" key="3">
    <source>
        <dbReference type="ARBA" id="ARBA00025740"/>
    </source>
</evidence>